<name>A0ACC0DGB1_9PEZI</name>
<proteinExistence type="predicted"/>
<keyword evidence="2" id="KW-1185">Reference proteome</keyword>
<gene>
    <name evidence="1" type="ORF">F4821DRAFT_172364</name>
</gene>
<accession>A0ACC0DGB1</accession>
<evidence type="ECO:0000313" key="1">
    <source>
        <dbReference type="EMBL" id="KAI6091747.1"/>
    </source>
</evidence>
<dbReference type="EMBL" id="MU394285">
    <property type="protein sequence ID" value="KAI6091747.1"/>
    <property type="molecule type" value="Genomic_DNA"/>
</dbReference>
<sequence>MVRCLVTKLLLELQRRHPTKAASLKFANEGLPTDALAYGDTESLCLLFRHVNAQFPPQATIYCVIDGVFCYEKPEMVRNACLLVRRLVDLVRRLFDPVESQRSAGPVVIVLFREPLLLVG</sequence>
<organism evidence="1 2">
    <name type="scientific">Hypoxylon rubiginosum</name>
    <dbReference type="NCBI Taxonomy" id="110542"/>
    <lineage>
        <taxon>Eukaryota</taxon>
        <taxon>Fungi</taxon>
        <taxon>Dikarya</taxon>
        <taxon>Ascomycota</taxon>
        <taxon>Pezizomycotina</taxon>
        <taxon>Sordariomycetes</taxon>
        <taxon>Xylariomycetidae</taxon>
        <taxon>Xylariales</taxon>
        <taxon>Hypoxylaceae</taxon>
        <taxon>Hypoxylon</taxon>
    </lineage>
</organism>
<comment type="caution">
    <text evidence="1">The sequence shown here is derived from an EMBL/GenBank/DDBJ whole genome shotgun (WGS) entry which is preliminary data.</text>
</comment>
<protein>
    <submittedName>
        <fullName evidence="1">Uncharacterized protein</fullName>
    </submittedName>
</protein>
<reference evidence="1 2" key="1">
    <citation type="journal article" date="2022" name="New Phytol.">
        <title>Ecological generalism drives hyperdiversity of secondary metabolite gene clusters in xylarialean endophytes.</title>
        <authorList>
            <person name="Franco M.E.E."/>
            <person name="Wisecaver J.H."/>
            <person name="Arnold A.E."/>
            <person name="Ju Y.M."/>
            <person name="Slot J.C."/>
            <person name="Ahrendt S."/>
            <person name="Moore L.P."/>
            <person name="Eastman K.E."/>
            <person name="Scott K."/>
            <person name="Konkel Z."/>
            <person name="Mondo S.J."/>
            <person name="Kuo A."/>
            <person name="Hayes R.D."/>
            <person name="Haridas S."/>
            <person name="Andreopoulos B."/>
            <person name="Riley R."/>
            <person name="LaButti K."/>
            <person name="Pangilinan J."/>
            <person name="Lipzen A."/>
            <person name="Amirebrahimi M."/>
            <person name="Yan J."/>
            <person name="Adam C."/>
            <person name="Keymanesh K."/>
            <person name="Ng V."/>
            <person name="Louie K."/>
            <person name="Northen T."/>
            <person name="Drula E."/>
            <person name="Henrissat B."/>
            <person name="Hsieh H.M."/>
            <person name="Youens-Clark K."/>
            <person name="Lutzoni F."/>
            <person name="Miadlikowska J."/>
            <person name="Eastwood D.C."/>
            <person name="Hamelin R.C."/>
            <person name="Grigoriev I.V."/>
            <person name="U'Ren J.M."/>
        </authorList>
    </citation>
    <scope>NUCLEOTIDE SEQUENCE [LARGE SCALE GENOMIC DNA]</scope>
    <source>
        <strain evidence="1 2">ER1909</strain>
    </source>
</reference>
<dbReference type="Proteomes" id="UP001497680">
    <property type="component" value="Unassembled WGS sequence"/>
</dbReference>
<evidence type="ECO:0000313" key="2">
    <source>
        <dbReference type="Proteomes" id="UP001497680"/>
    </source>
</evidence>